<dbReference type="GO" id="GO:0033551">
    <property type="term" value="C:monopolin complex"/>
    <property type="evidence" value="ECO:0007669"/>
    <property type="project" value="InterPro"/>
</dbReference>
<evidence type="ECO:0008006" key="5">
    <source>
        <dbReference type="Google" id="ProtNLM"/>
    </source>
</evidence>
<organism evidence="3 4">
    <name type="scientific">Armillaria ostoyae</name>
    <name type="common">Armillaria root rot fungus</name>
    <dbReference type="NCBI Taxonomy" id="47428"/>
    <lineage>
        <taxon>Eukaryota</taxon>
        <taxon>Fungi</taxon>
        <taxon>Dikarya</taxon>
        <taxon>Basidiomycota</taxon>
        <taxon>Agaricomycotina</taxon>
        <taxon>Agaricomycetes</taxon>
        <taxon>Agaricomycetidae</taxon>
        <taxon>Agaricales</taxon>
        <taxon>Marasmiineae</taxon>
        <taxon>Physalacriaceae</taxon>
        <taxon>Armillaria</taxon>
    </lineage>
</organism>
<feature type="compositionally biased region" description="Polar residues" evidence="2">
    <location>
        <begin position="69"/>
        <end position="81"/>
    </location>
</feature>
<dbReference type="PANTHER" id="PTHR28006:SF1">
    <property type="entry name" value="MONOPOLIN COMPLEX SUBUNIT CSM1"/>
    <property type="match status" value="1"/>
</dbReference>
<feature type="region of interest" description="Disordered" evidence="2">
    <location>
        <begin position="466"/>
        <end position="492"/>
    </location>
</feature>
<feature type="compositionally biased region" description="Acidic residues" evidence="2">
    <location>
        <begin position="91"/>
        <end position="105"/>
    </location>
</feature>
<feature type="compositionally biased region" description="Basic and acidic residues" evidence="2">
    <location>
        <begin position="317"/>
        <end position="326"/>
    </location>
</feature>
<dbReference type="Proteomes" id="UP000219338">
    <property type="component" value="Unassembled WGS sequence"/>
</dbReference>
<reference evidence="4" key="1">
    <citation type="journal article" date="2017" name="Nat. Ecol. Evol.">
        <title>Genome expansion and lineage-specific genetic innovations in the forest pathogenic fungi Armillaria.</title>
        <authorList>
            <person name="Sipos G."/>
            <person name="Prasanna A.N."/>
            <person name="Walter M.C."/>
            <person name="O'Connor E."/>
            <person name="Balint B."/>
            <person name="Krizsan K."/>
            <person name="Kiss B."/>
            <person name="Hess J."/>
            <person name="Varga T."/>
            <person name="Slot J."/>
            <person name="Riley R."/>
            <person name="Boka B."/>
            <person name="Rigling D."/>
            <person name="Barry K."/>
            <person name="Lee J."/>
            <person name="Mihaltcheva S."/>
            <person name="LaButti K."/>
            <person name="Lipzen A."/>
            <person name="Waldron R."/>
            <person name="Moloney N.M."/>
            <person name="Sperisen C."/>
            <person name="Kredics L."/>
            <person name="Vagvoelgyi C."/>
            <person name="Patrignani A."/>
            <person name="Fitzpatrick D."/>
            <person name="Nagy I."/>
            <person name="Doyle S."/>
            <person name="Anderson J.B."/>
            <person name="Grigoriev I.V."/>
            <person name="Gueldener U."/>
            <person name="Muensterkoetter M."/>
            <person name="Nagy L.G."/>
        </authorList>
    </citation>
    <scope>NUCLEOTIDE SEQUENCE [LARGE SCALE GENOMIC DNA]</scope>
    <source>
        <strain evidence="4">C18/9</strain>
    </source>
</reference>
<feature type="region of interest" description="Disordered" evidence="2">
    <location>
        <begin position="317"/>
        <end position="339"/>
    </location>
</feature>
<dbReference type="GO" id="GO:0045144">
    <property type="term" value="P:meiotic sister chromatid segregation"/>
    <property type="evidence" value="ECO:0007669"/>
    <property type="project" value="TreeGrafter"/>
</dbReference>
<dbReference type="PANTHER" id="PTHR28006">
    <property type="entry name" value="MONOPOLIN COMPLEX SUBUNIT CSM1"/>
    <property type="match status" value="1"/>
</dbReference>
<dbReference type="InterPro" id="IPR040349">
    <property type="entry name" value="Csm1/Pcs1"/>
</dbReference>
<sequence>MRTSQDVTPLRVGDKRDTTTHASSDKGMSDDSLDLGGLGPTTPAANPRMARKAQSRSAVAGPSKPASKTGGQRKNVTPSSSGDERHPVLVPDDDTTNDNDDEESVTEVPFRKPQMARRGKKPSVNGVPRVKGKGKAKAPSPKTTRPASPPEVLDDSDDDGAAQVAAVMNSAIESNSGGEVKRLRRELTEVRERADKYSKQLEELFAIRHTEPERLLTEYRKQSDSKMEAQDALIRELTSNLAKKEPLIREGKTSVLHLMTREAVDEEKETLERDVQRYKGRVEVCDRDLKEKDKQILEQEQTIKDLRVELQAEIDRANTLAKDPRRPPGSAQRNRGQTVLGAQEPKHGATIQFYEDVTNLLITNVRNEKCSKRDKEEDWILTCIYTYVDEDTPGDPDSNGKSLNFNLRLCHELVEGNEYADAILYSPLELDKEPEEFVNQLDFLSGPFTFPRRQLPVFIRTINNTIGKTTQEEEGGEGEAADDDDDEVQMVE</sequence>
<dbReference type="STRING" id="47428.A0A284QW23"/>
<evidence type="ECO:0000256" key="1">
    <source>
        <dbReference type="SAM" id="Coils"/>
    </source>
</evidence>
<gene>
    <name evidence="3" type="ORF">ARMOST_03956</name>
</gene>
<evidence type="ECO:0000313" key="3">
    <source>
        <dbReference type="EMBL" id="SJL00643.1"/>
    </source>
</evidence>
<keyword evidence="1" id="KW-0175">Coiled coil</keyword>
<feature type="compositionally biased region" description="Basic and acidic residues" evidence="2">
    <location>
        <begin position="12"/>
        <end position="29"/>
    </location>
</feature>
<dbReference type="GO" id="GO:0005730">
    <property type="term" value="C:nucleolus"/>
    <property type="evidence" value="ECO:0007669"/>
    <property type="project" value="TreeGrafter"/>
</dbReference>
<accession>A0A284QW23</accession>
<dbReference type="GO" id="GO:0072686">
    <property type="term" value="C:mitotic spindle"/>
    <property type="evidence" value="ECO:0007669"/>
    <property type="project" value="TreeGrafter"/>
</dbReference>
<evidence type="ECO:0000313" key="4">
    <source>
        <dbReference type="Proteomes" id="UP000219338"/>
    </source>
</evidence>
<protein>
    <recommendedName>
        <fullName evidence="5">Monopolin complex subunit Csm1/Pcs1 C-terminal domain-containing protein</fullName>
    </recommendedName>
</protein>
<dbReference type="GO" id="GO:1990644">
    <property type="term" value="F:microtubule site clamp"/>
    <property type="evidence" value="ECO:0007669"/>
    <property type="project" value="TreeGrafter"/>
</dbReference>
<feature type="region of interest" description="Disordered" evidence="2">
    <location>
        <begin position="1"/>
        <end position="160"/>
    </location>
</feature>
<feature type="compositionally biased region" description="Acidic residues" evidence="2">
    <location>
        <begin position="472"/>
        <end position="492"/>
    </location>
</feature>
<dbReference type="GO" id="GO:0051315">
    <property type="term" value="P:attachment of mitotic spindle microtubules to kinetochore"/>
    <property type="evidence" value="ECO:0007669"/>
    <property type="project" value="TreeGrafter"/>
</dbReference>
<feature type="coiled-coil region" evidence="1">
    <location>
        <begin position="180"/>
        <end position="207"/>
    </location>
</feature>
<dbReference type="OrthoDB" id="3216420at2759"/>
<keyword evidence="4" id="KW-1185">Reference proteome</keyword>
<dbReference type="EMBL" id="FUEG01000002">
    <property type="protein sequence ID" value="SJL00643.1"/>
    <property type="molecule type" value="Genomic_DNA"/>
</dbReference>
<dbReference type="OMA" id="LTCIYTY"/>
<name>A0A284QW23_ARMOS</name>
<evidence type="ECO:0000256" key="2">
    <source>
        <dbReference type="SAM" id="MobiDB-lite"/>
    </source>
</evidence>
<dbReference type="AlphaFoldDB" id="A0A284QW23"/>
<dbReference type="GO" id="GO:0034506">
    <property type="term" value="C:chromosome, centromeric core domain"/>
    <property type="evidence" value="ECO:0007669"/>
    <property type="project" value="TreeGrafter"/>
</dbReference>
<proteinExistence type="predicted"/>
<dbReference type="CDD" id="cd23787">
    <property type="entry name" value="RWD_CSM1"/>
    <property type="match status" value="1"/>
</dbReference>